<sequence>MELDNADFWNNHDPMVKERIYKLIKNKDCQGLQNEFNVAYDNTDSQIARTGKGNSNLMDFKNENFKELGCY</sequence>
<dbReference type="OrthoDB" id="1454273at2"/>
<evidence type="ECO:0000313" key="2">
    <source>
        <dbReference type="Proteomes" id="UP000199702"/>
    </source>
</evidence>
<proteinExistence type="predicted"/>
<keyword evidence="2" id="KW-1185">Reference proteome</keyword>
<reference evidence="2" key="1">
    <citation type="submission" date="2016-10" db="EMBL/GenBank/DDBJ databases">
        <authorList>
            <person name="Varghese N."/>
            <person name="Submissions S."/>
        </authorList>
    </citation>
    <scope>NUCLEOTIDE SEQUENCE [LARGE SCALE GENOMIC DNA]</scope>
    <source>
        <strain evidence="2">DSM 17934</strain>
    </source>
</reference>
<protein>
    <submittedName>
        <fullName evidence="1">Uncharacterized protein</fullName>
    </submittedName>
</protein>
<dbReference type="AlphaFoldDB" id="A0A1H6UE10"/>
<dbReference type="STRING" id="402734.SAMN05660918_1878"/>
<dbReference type="RefSeq" id="WP_091312103.1">
    <property type="nucleotide sequence ID" value="NZ_CBCSJU010000004.1"/>
</dbReference>
<accession>A0A1H6UE10</accession>
<dbReference type="EMBL" id="FNYA01000004">
    <property type="protein sequence ID" value="SEI90569.1"/>
    <property type="molecule type" value="Genomic_DNA"/>
</dbReference>
<evidence type="ECO:0000313" key="1">
    <source>
        <dbReference type="EMBL" id="SEI90569.1"/>
    </source>
</evidence>
<dbReference type="Proteomes" id="UP000199702">
    <property type="component" value="Unassembled WGS sequence"/>
</dbReference>
<gene>
    <name evidence="1" type="ORF">SAMN05660918_1878</name>
</gene>
<name>A0A1H6UE10_9FLAO</name>
<organism evidence="1 2">
    <name type="scientific">Flavobacterium terrigena</name>
    <dbReference type="NCBI Taxonomy" id="402734"/>
    <lineage>
        <taxon>Bacteria</taxon>
        <taxon>Pseudomonadati</taxon>
        <taxon>Bacteroidota</taxon>
        <taxon>Flavobacteriia</taxon>
        <taxon>Flavobacteriales</taxon>
        <taxon>Flavobacteriaceae</taxon>
        <taxon>Flavobacterium</taxon>
    </lineage>
</organism>